<dbReference type="PANTHER" id="PTHR13163">
    <property type="entry name" value="SPINAL CORD EXPRESSION PROTEIN 4"/>
    <property type="match status" value="1"/>
</dbReference>
<evidence type="ECO:0000313" key="16">
    <source>
        <dbReference type="Proteomes" id="UP000242188"/>
    </source>
</evidence>
<dbReference type="Proteomes" id="UP000242188">
    <property type="component" value="Unassembled WGS sequence"/>
</dbReference>
<gene>
    <name evidence="15" type="ORF">KP79_PYT07384</name>
</gene>
<evidence type="ECO:0000256" key="7">
    <source>
        <dbReference type="ARBA" id="ARBA00022989"/>
    </source>
</evidence>
<keyword evidence="11" id="KW-0968">Cytoplasmic vesicle</keyword>
<comment type="caution">
    <text evidence="15">The sequence shown here is derived from an EMBL/GenBank/DDBJ whole genome shotgun (WGS) entry which is preliminary data.</text>
</comment>
<dbReference type="GO" id="GO:2000010">
    <property type="term" value="P:positive regulation of protein localization to cell surface"/>
    <property type="evidence" value="ECO:0007669"/>
    <property type="project" value="TreeGrafter"/>
</dbReference>
<dbReference type="PANTHER" id="PTHR13163:SF0">
    <property type="entry name" value="NOVEL ACETYLCHOLINE RECEPTOR CHAPERONE"/>
    <property type="match status" value="1"/>
</dbReference>
<sequence length="165" mass="18928">MASFVLRVLSLTLGIFFIFIGTLKLSPSINDELYRQMRRSFIKSANVFPLWKLTGWRPSPHMYRKMFGGTEIICGVILVAIPGPLKDVVNVVMLLMMLLDVYTHWALDEGLDKMSLSIVFLLLLTCRLIVYLQVKLRNMEEAKDEKKNKMEETAAKTATQVKKDQ</sequence>
<comment type="similarity">
    <text evidence="4">Belongs to the DoxX family.</text>
</comment>
<reference evidence="15 16" key="1">
    <citation type="journal article" date="2017" name="Nat. Ecol. Evol.">
        <title>Scallop genome provides insights into evolution of bilaterian karyotype and development.</title>
        <authorList>
            <person name="Wang S."/>
            <person name="Zhang J."/>
            <person name="Jiao W."/>
            <person name="Li J."/>
            <person name="Xun X."/>
            <person name="Sun Y."/>
            <person name="Guo X."/>
            <person name="Huan P."/>
            <person name="Dong B."/>
            <person name="Zhang L."/>
            <person name="Hu X."/>
            <person name="Sun X."/>
            <person name="Wang J."/>
            <person name="Zhao C."/>
            <person name="Wang Y."/>
            <person name="Wang D."/>
            <person name="Huang X."/>
            <person name="Wang R."/>
            <person name="Lv J."/>
            <person name="Li Y."/>
            <person name="Zhang Z."/>
            <person name="Liu B."/>
            <person name="Lu W."/>
            <person name="Hui Y."/>
            <person name="Liang J."/>
            <person name="Zhou Z."/>
            <person name="Hou R."/>
            <person name="Li X."/>
            <person name="Liu Y."/>
            <person name="Li H."/>
            <person name="Ning X."/>
            <person name="Lin Y."/>
            <person name="Zhao L."/>
            <person name="Xing Q."/>
            <person name="Dou J."/>
            <person name="Li Y."/>
            <person name="Mao J."/>
            <person name="Guo H."/>
            <person name="Dou H."/>
            <person name="Li T."/>
            <person name="Mu C."/>
            <person name="Jiang W."/>
            <person name="Fu Q."/>
            <person name="Fu X."/>
            <person name="Miao Y."/>
            <person name="Liu J."/>
            <person name="Yu Q."/>
            <person name="Li R."/>
            <person name="Liao H."/>
            <person name="Li X."/>
            <person name="Kong Y."/>
            <person name="Jiang Z."/>
            <person name="Chourrout D."/>
            <person name="Li R."/>
            <person name="Bao Z."/>
        </authorList>
    </citation>
    <scope>NUCLEOTIDE SEQUENCE [LARGE SCALE GENOMIC DNA]</scope>
    <source>
        <strain evidence="15 16">PY_sf001</strain>
    </source>
</reference>
<comment type="subcellular location">
    <subcellularLocation>
        <location evidence="2">Cytoplasmic vesicle</location>
    </subcellularLocation>
    <subcellularLocation>
        <location evidence="1">Endoplasmic reticulum membrane</location>
        <topology evidence="1">Multi-pass membrane protein</topology>
    </subcellularLocation>
    <subcellularLocation>
        <location evidence="3">Peroxisome membrane</location>
        <topology evidence="3">Multi-pass membrane protein</topology>
    </subcellularLocation>
</comment>
<evidence type="ECO:0000256" key="2">
    <source>
        <dbReference type="ARBA" id="ARBA00004541"/>
    </source>
</evidence>
<evidence type="ECO:0000256" key="11">
    <source>
        <dbReference type="ARBA" id="ARBA00023329"/>
    </source>
</evidence>
<keyword evidence="9" id="KW-0576">Peroxisome</keyword>
<keyword evidence="16" id="KW-1185">Reference proteome</keyword>
<dbReference type="GO" id="GO:0005778">
    <property type="term" value="C:peroxisomal membrane"/>
    <property type="evidence" value="ECO:0007669"/>
    <property type="project" value="UniProtKB-SubCell"/>
</dbReference>
<evidence type="ECO:0000256" key="12">
    <source>
        <dbReference type="ARBA" id="ARBA00024424"/>
    </source>
</evidence>
<evidence type="ECO:0000256" key="9">
    <source>
        <dbReference type="ARBA" id="ARBA00023140"/>
    </source>
</evidence>
<keyword evidence="8 14" id="KW-0472">Membrane</keyword>
<name>A0A210PUQ0_MIZYE</name>
<keyword evidence="5 14" id="KW-0812">Transmembrane</keyword>
<evidence type="ECO:0000256" key="10">
    <source>
        <dbReference type="ARBA" id="ARBA00023186"/>
    </source>
</evidence>
<evidence type="ECO:0000256" key="1">
    <source>
        <dbReference type="ARBA" id="ARBA00004477"/>
    </source>
</evidence>
<accession>A0A210PUQ0</accession>
<evidence type="ECO:0000313" key="15">
    <source>
        <dbReference type="EMBL" id="OWF40182.1"/>
    </source>
</evidence>
<protein>
    <recommendedName>
        <fullName evidence="12">Novel acetylcholine receptor chaperone</fullName>
    </recommendedName>
</protein>
<evidence type="ECO:0000256" key="4">
    <source>
        <dbReference type="ARBA" id="ARBA00006679"/>
    </source>
</evidence>
<keyword evidence="10" id="KW-0143">Chaperone</keyword>
<feature type="compositionally biased region" description="Basic and acidic residues" evidence="13">
    <location>
        <begin position="141"/>
        <end position="154"/>
    </location>
</feature>
<evidence type="ECO:0000256" key="5">
    <source>
        <dbReference type="ARBA" id="ARBA00022692"/>
    </source>
</evidence>
<dbReference type="GO" id="GO:0005789">
    <property type="term" value="C:endoplasmic reticulum membrane"/>
    <property type="evidence" value="ECO:0007669"/>
    <property type="project" value="UniProtKB-SubCell"/>
</dbReference>
<feature type="compositionally biased region" description="Polar residues" evidence="13">
    <location>
        <begin position="156"/>
        <end position="165"/>
    </location>
</feature>
<evidence type="ECO:0000256" key="6">
    <source>
        <dbReference type="ARBA" id="ARBA00022824"/>
    </source>
</evidence>
<keyword evidence="6" id="KW-0256">Endoplasmic reticulum</keyword>
<dbReference type="EMBL" id="NEDP02005482">
    <property type="protein sequence ID" value="OWF40182.1"/>
    <property type="molecule type" value="Genomic_DNA"/>
</dbReference>
<dbReference type="GO" id="GO:0051131">
    <property type="term" value="P:chaperone-mediated protein complex assembly"/>
    <property type="evidence" value="ECO:0007669"/>
    <property type="project" value="TreeGrafter"/>
</dbReference>
<dbReference type="GO" id="GO:0031410">
    <property type="term" value="C:cytoplasmic vesicle"/>
    <property type="evidence" value="ECO:0007669"/>
    <property type="project" value="UniProtKB-SubCell"/>
</dbReference>
<evidence type="ECO:0000256" key="14">
    <source>
        <dbReference type="SAM" id="Phobius"/>
    </source>
</evidence>
<feature type="transmembrane region" description="Helical" evidence="14">
    <location>
        <begin position="113"/>
        <end position="134"/>
    </location>
</feature>
<dbReference type="InterPro" id="IPR040399">
    <property type="entry name" value="TMEM35A/B"/>
</dbReference>
<keyword evidence="7 14" id="KW-1133">Transmembrane helix</keyword>
<evidence type="ECO:0000256" key="13">
    <source>
        <dbReference type="SAM" id="MobiDB-lite"/>
    </source>
</evidence>
<dbReference type="AlphaFoldDB" id="A0A210PUQ0"/>
<dbReference type="OrthoDB" id="432685at2759"/>
<feature type="region of interest" description="Disordered" evidence="13">
    <location>
        <begin position="141"/>
        <end position="165"/>
    </location>
</feature>
<evidence type="ECO:0000256" key="8">
    <source>
        <dbReference type="ARBA" id="ARBA00023136"/>
    </source>
</evidence>
<proteinExistence type="inferred from homology"/>
<evidence type="ECO:0000256" key="3">
    <source>
        <dbReference type="ARBA" id="ARBA00004585"/>
    </source>
</evidence>
<organism evidence="15 16">
    <name type="scientific">Mizuhopecten yessoensis</name>
    <name type="common">Japanese scallop</name>
    <name type="synonym">Patinopecten yessoensis</name>
    <dbReference type="NCBI Taxonomy" id="6573"/>
    <lineage>
        <taxon>Eukaryota</taxon>
        <taxon>Metazoa</taxon>
        <taxon>Spiralia</taxon>
        <taxon>Lophotrochozoa</taxon>
        <taxon>Mollusca</taxon>
        <taxon>Bivalvia</taxon>
        <taxon>Autobranchia</taxon>
        <taxon>Pteriomorphia</taxon>
        <taxon>Pectinida</taxon>
        <taxon>Pectinoidea</taxon>
        <taxon>Pectinidae</taxon>
        <taxon>Mizuhopecten</taxon>
    </lineage>
</organism>